<organism evidence="1 2">
    <name type="scientific">Shouchella clausii</name>
    <name type="common">Alkalihalobacillus clausii</name>
    <dbReference type="NCBI Taxonomy" id="79880"/>
    <lineage>
        <taxon>Bacteria</taxon>
        <taxon>Bacillati</taxon>
        <taxon>Bacillota</taxon>
        <taxon>Bacilli</taxon>
        <taxon>Bacillales</taxon>
        <taxon>Bacillaceae</taxon>
        <taxon>Shouchella</taxon>
    </lineage>
</organism>
<gene>
    <name evidence="1" type="ORF">CHH72_12715</name>
</gene>
<dbReference type="NCBIfam" id="NF007788">
    <property type="entry name" value="PRK10481.1"/>
    <property type="match status" value="1"/>
</dbReference>
<accession>A0A268NYB8</accession>
<comment type="caution">
    <text evidence="1">The sequence shown here is derived from an EMBL/GenBank/DDBJ whole genome shotgun (WGS) entry which is preliminary data.</text>
</comment>
<proteinExistence type="predicted"/>
<evidence type="ECO:0008006" key="3">
    <source>
        <dbReference type="Google" id="ProtNLM"/>
    </source>
</evidence>
<name>A0A268NYB8_SHOCL</name>
<dbReference type="EMBL" id="NPCC01000015">
    <property type="protein sequence ID" value="PAE88497.1"/>
    <property type="molecule type" value="Genomic_DNA"/>
</dbReference>
<sequence length="217" mass="23184">MKKIALVTIGQSPRVDMTPEMRPFLGADVEFVEAGALDSLSTEQIKALAPDPDEQTYVSRLRNGDSAKLSKRKLLPHLQAELQKVEKLVSSSIIVCTGHFPTIQHEKPLLFPDKILCHFVQAVIGDGTLGAIVPLEEQIQQLAGKWGELPLVSEAATPYASSDIEGAAAALKQQGATLLVLDCMGYTNAHKQRAQAATGLPVILARSAVARAAAELA</sequence>
<dbReference type="Gene3D" id="3.40.50.1860">
    <property type="match status" value="1"/>
</dbReference>
<dbReference type="Pfam" id="PF07302">
    <property type="entry name" value="AroM"/>
    <property type="match status" value="1"/>
</dbReference>
<reference evidence="1 2" key="1">
    <citation type="submission" date="2017-07" db="EMBL/GenBank/DDBJ databases">
        <title>Isolation and whole genome analysis of endospore-forming bacteria from heroin.</title>
        <authorList>
            <person name="Kalinowski J."/>
            <person name="Ahrens B."/>
            <person name="Al-Dilaimi A."/>
            <person name="Winkler A."/>
            <person name="Wibberg D."/>
            <person name="Schleenbecker U."/>
            <person name="Ruckert C."/>
            <person name="Wolfel R."/>
            <person name="Grass G."/>
        </authorList>
    </citation>
    <scope>NUCLEOTIDE SEQUENCE [LARGE SCALE GENOMIC DNA]</scope>
    <source>
        <strain evidence="1 2">7539</strain>
    </source>
</reference>
<dbReference type="GO" id="GO:0016855">
    <property type="term" value="F:racemase and epimerase activity, acting on amino acids and derivatives"/>
    <property type="evidence" value="ECO:0007669"/>
    <property type="project" value="InterPro"/>
</dbReference>
<dbReference type="AlphaFoldDB" id="A0A268NYB8"/>
<dbReference type="RefSeq" id="WP_073305641.1">
    <property type="nucleotide sequence ID" value="NZ_BOQQ01000007.1"/>
</dbReference>
<protein>
    <recommendedName>
        <fullName evidence="3">AroM protein</fullName>
    </recommendedName>
</protein>
<evidence type="ECO:0000313" key="1">
    <source>
        <dbReference type="EMBL" id="PAE88497.1"/>
    </source>
</evidence>
<evidence type="ECO:0000313" key="2">
    <source>
        <dbReference type="Proteomes" id="UP000216207"/>
    </source>
</evidence>
<dbReference type="Proteomes" id="UP000216207">
    <property type="component" value="Unassembled WGS sequence"/>
</dbReference>
<dbReference type="InterPro" id="IPR010843">
    <property type="entry name" value="Uncharacterised_AroM"/>
</dbReference>
<dbReference type="InterPro" id="IPR001920">
    <property type="entry name" value="Asp/Glu_race"/>
</dbReference>